<dbReference type="Pfam" id="PF13489">
    <property type="entry name" value="Methyltransf_23"/>
    <property type="match status" value="1"/>
</dbReference>
<accession>X0WWC5</accession>
<proteinExistence type="predicted"/>
<comment type="caution">
    <text evidence="1">The sequence shown here is derived from an EMBL/GenBank/DDBJ whole genome shotgun (WGS) entry which is preliminary data.</text>
</comment>
<dbReference type="InterPro" id="IPR029063">
    <property type="entry name" value="SAM-dependent_MTases_sf"/>
</dbReference>
<dbReference type="EMBL" id="BARS01047624">
    <property type="protein sequence ID" value="GAG28753.1"/>
    <property type="molecule type" value="Genomic_DNA"/>
</dbReference>
<evidence type="ECO:0000313" key="1">
    <source>
        <dbReference type="EMBL" id="GAG28753.1"/>
    </source>
</evidence>
<dbReference type="Gene3D" id="3.40.50.150">
    <property type="entry name" value="Vaccinia Virus protein VP39"/>
    <property type="match status" value="1"/>
</dbReference>
<dbReference type="SUPFAM" id="SSF53335">
    <property type="entry name" value="S-adenosyl-L-methionine-dependent methyltransferases"/>
    <property type="match status" value="1"/>
</dbReference>
<dbReference type="AlphaFoldDB" id="X0WWC5"/>
<evidence type="ECO:0008006" key="2">
    <source>
        <dbReference type="Google" id="ProtNLM"/>
    </source>
</evidence>
<gene>
    <name evidence="1" type="ORF">S01H1_71516</name>
</gene>
<reference evidence="1" key="1">
    <citation type="journal article" date="2014" name="Front. Microbiol.">
        <title>High frequency of phylogenetically diverse reductive dehalogenase-homologous genes in deep subseafloor sedimentary metagenomes.</title>
        <authorList>
            <person name="Kawai M."/>
            <person name="Futagami T."/>
            <person name="Toyoda A."/>
            <person name="Takaki Y."/>
            <person name="Nishi S."/>
            <person name="Hori S."/>
            <person name="Arai W."/>
            <person name="Tsubouchi T."/>
            <person name="Morono Y."/>
            <person name="Uchiyama I."/>
            <person name="Ito T."/>
            <person name="Fujiyama A."/>
            <person name="Inagaki F."/>
            <person name="Takami H."/>
        </authorList>
    </citation>
    <scope>NUCLEOTIDE SEQUENCE</scope>
    <source>
        <strain evidence="1">Expedition CK06-06</strain>
    </source>
</reference>
<name>X0WWC5_9ZZZZ</name>
<protein>
    <recommendedName>
        <fullName evidence="2">Methyltransferase domain-containing protein</fullName>
    </recommendedName>
</protein>
<sequence>MSAPTSYWDVYYSREGDVPPPSLFARFCAGLLSAGSRVYEAGAGSGRDAYYLASEGHSVEASDLSSLPASTERCIFTREDMGALPRRADLDMVYSRFSLHSVSAAAASAFLAWSYSSLKPGGLLAVEARSVNDPLCGRGEALASDTFAGETAHAQAHFRRFIRLDQLVAELEATGFVVASAEEGSGFAPFGQEDPVCVRVVARKAA</sequence>
<organism evidence="1">
    <name type="scientific">marine sediment metagenome</name>
    <dbReference type="NCBI Taxonomy" id="412755"/>
    <lineage>
        <taxon>unclassified sequences</taxon>
        <taxon>metagenomes</taxon>
        <taxon>ecological metagenomes</taxon>
    </lineage>
</organism>